<keyword evidence="3" id="KW-1185">Reference proteome</keyword>
<evidence type="ECO:0000313" key="2">
    <source>
        <dbReference type="EMBL" id="SHL43587.1"/>
    </source>
</evidence>
<dbReference type="Proteomes" id="UP000184206">
    <property type="component" value="Unassembled WGS sequence"/>
</dbReference>
<dbReference type="STRING" id="1123231.SAMN02745189_00193"/>
<sequence>MDREEIVNVFDEKLKAGEEEAETVEDDENSEPDHAGGRKLLDRILEEFEDYKKSFEGKGIDLRITSGGDDDLDTSIHISGMRKNIVISYTGPSHALEVDVREERFILPLDKYTEDEVYVVEGTWEINSMDYAEFTDMVMLKLLGENTTAREHE</sequence>
<evidence type="ECO:0000313" key="3">
    <source>
        <dbReference type="Proteomes" id="UP000184206"/>
    </source>
</evidence>
<gene>
    <name evidence="2" type="ORF">SAMN02745189_00193</name>
</gene>
<dbReference type="RefSeq" id="WP_072707443.1">
    <property type="nucleotide sequence ID" value="NZ_FRCF01000002.1"/>
</dbReference>
<evidence type="ECO:0000256" key="1">
    <source>
        <dbReference type="SAM" id="MobiDB-lite"/>
    </source>
</evidence>
<dbReference type="AlphaFoldDB" id="A0A1M7ALP8"/>
<dbReference type="EMBL" id="FRCF01000002">
    <property type="protein sequence ID" value="SHL43587.1"/>
    <property type="molecule type" value="Genomic_DNA"/>
</dbReference>
<proteinExistence type="predicted"/>
<name>A0A1M7ALP8_9BACL</name>
<protein>
    <submittedName>
        <fullName evidence="2">Uncharacterized protein</fullName>
    </submittedName>
</protein>
<accession>A0A1M7ALP8</accession>
<feature type="region of interest" description="Disordered" evidence="1">
    <location>
        <begin position="11"/>
        <end position="38"/>
    </location>
</feature>
<reference evidence="2 3" key="1">
    <citation type="submission" date="2016-11" db="EMBL/GenBank/DDBJ databases">
        <authorList>
            <person name="Jaros S."/>
            <person name="Januszkiewicz K."/>
            <person name="Wedrychowicz H."/>
        </authorList>
    </citation>
    <scope>NUCLEOTIDE SEQUENCE [LARGE SCALE GENOMIC DNA]</scope>
    <source>
        <strain evidence="2 3">DSM 16010</strain>
    </source>
</reference>
<feature type="compositionally biased region" description="Acidic residues" evidence="1">
    <location>
        <begin position="19"/>
        <end position="30"/>
    </location>
</feature>
<dbReference type="OrthoDB" id="2414594at2"/>
<organism evidence="2 3">
    <name type="scientific">Lacicoccus alkaliphilus DSM 16010</name>
    <dbReference type="NCBI Taxonomy" id="1123231"/>
    <lineage>
        <taxon>Bacteria</taxon>
        <taxon>Bacillati</taxon>
        <taxon>Bacillota</taxon>
        <taxon>Bacilli</taxon>
        <taxon>Bacillales</taxon>
        <taxon>Salinicoccaceae</taxon>
        <taxon>Lacicoccus</taxon>
    </lineage>
</organism>